<organism evidence="1 2">
    <name type="scientific">Vibrio marinisediminis</name>
    <dbReference type="NCBI Taxonomy" id="2758441"/>
    <lineage>
        <taxon>Bacteria</taxon>
        <taxon>Pseudomonadati</taxon>
        <taxon>Pseudomonadota</taxon>
        <taxon>Gammaproteobacteria</taxon>
        <taxon>Vibrionales</taxon>
        <taxon>Vibrionaceae</taxon>
        <taxon>Vibrio</taxon>
    </lineage>
</organism>
<dbReference type="PANTHER" id="PTHR14097">
    <property type="entry name" value="OXIDOREDUCTASE HTATIP2"/>
    <property type="match status" value="1"/>
</dbReference>
<dbReference type="InterPro" id="IPR036291">
    <property type="entry name" value="NAD(P)-bd_dom_sf"/>
</dbReference>
<dbReference type="PANTHER" id="PTHR14097:SF7">
    <property type="entry name" value="OXIDOREDUCTASE HTATIP2"/>
    <property type="match status" value="1"/>
</dbReference>
<gene>
    <name evidence="1" type="ORF">H2O73_11550</name>
</gene>
<dbReference type="AlphaFoldDB" id="A0A7W2IU46"/>
<keyword evidence="2" id="KW-1185">Reference proteome</keyword>
<protein>
    <submittedName>
        <fullName evidence="1">NAD(P)H-binding protein</fullName>
    </submittedName>
</protein>
<sequence length="227" mass="25301">MATQQIVIVAGATGLIGTELTKLMLEERAIDHIYALTRSKLPFTHQKLQEITDSQLRIVEWDDAQPSPDKGYICLGSTRKQAGSKQALEAVDYHLVCEVAKTMKLLGVKNLCVVSSLGANPRSPSHYLRCKGKMELALEKMNFESVTFVRPGPLVGLRDTPRADEAVIQSLLKVARPIMLGPLARFVPIPAELVARSMLYYSFDSHPRPVQVFDSVDMRALIKKYQH</sequence>
<dbReference type="RefSeq" id="WP_182109001.1">
    <property type="nucleotide sequence ID" value="NZ_JACFYF010000006.1"/>
</dbReference>
<comment type="caution">
    <text evidence="1">The sequence shown here is derived from an EMBL/GenBank/DDBJ whole genome shotgun (WGS) entry which is preliminary data.</text>
</comment>
<dbReference type="Pfam" id="PF08732">
    <property type="entry name" value="HIM1"/>
    <property type="match status" value="1"/>
</dbReference>
<name>A0A7W2IU46_9VIBR</name>
<evidence type="ECO:0000313" key="1">
    <source>
        <dbReference type="EMBL" id="MBA5762984.1"/>
    </source>
</evidence>
<dbReference type="SUPFAM" id="SSF51735">
    <property type="entry name" value="NAD(P)-binding Rossmann-fold domains"/>
    <property type="match status" value="1"/>
</dbReference>
<reference evidence="1 2" key="1">
    <citation type="submission" date="2020-07" db="EMBL/GenBank/DDBJ databases">
        <title>Vibrio marinisediminis sp. nov., isolated from marine sediment.</title>
        <authorList>
            <person name="Ji X."/>
        </authorList>
    </citation>
    <scope>NUCLEOTIDE SEQUENCE [LARGE SCALE GENOMIC DNA]</scope>
    <source>
        <strain evidence="1 2">404</strain>
    </source>
</reference>
<dbReference type="EMBL" id="JACFYF010000006">
    <property type="protein sequence ID" value="MBA5762984.1"/>
    <property type="molecule type" value="Genomic_DNA"/>
</dbReference>
<dbReference type="Proteomes" id="UP000571701">
    <property type="component" value="Unassembled WGS sequence"/>
</dbReference>
<proteinExistence type="predicted"/>
<accession>A0A7W2IU46</accession>
<dbReference type="InterPro" id="IPR014843">
    <property type="entry name" value="Him1/Fmp52"/>
</dbReference>
<dbReference type="Gene3D" id="3.40.50.720">
    <property type="entry name" value="NAD(P)-binding Rossmann-like Domain"/>
    <property type="match status" value="1"/>
</dbReference>
<evidence type="ECO:0000313" key="2">
    <source>
        <dbReference type="Proteomes" id="UP000571701"/>
    </source>
</evidence>